<protein>
    <recommendedName>
        <fullName evidence="7">Methyltransferase</fullName>
    </recommendedName>
</protein>
<dbReference type="Gene3D" id="3.40.50.150">
    <property type="entry name" value="Vaccinia Virus protein VP39"/>
    <property type="match status" value="1"/>
</dbReference>
<proteinExistence type="predicted"/>
<evidence type="ECO:0000259" key="3">
    <source>
        <dbReference type="Pfam" id="PF02475"/>
    </source>
</evidence>
<evidence type="ECO:0000313" key="6">
    <source>
        <dbReference type="Proteomes" id="UP001152798"/>
    </source>
</evidence>
<organism evidence="5 6">
    <name type="scientific">Nezara viridula</name>
    <name type="common">Southern green stink bug</name>
    <name type="synonym">Cimex viridulus</name>
    <dbReference type="NCBI Taxonomy" id="85310"/>
    <lineage>
        <taxon>Eukaryota</taxon>
        <taxon>Metazoa</taxon>
        <taxon>Ecdysozoa</taxon>
        <taxon>Arthropoda</taxon>
        <taxon>Hexapoda</taxon>
        <taxon>Insecta</taxon>
        <taxon>Pterygota</taxon>
        <taxon>Neoptera</taxon>
        <taxon>Paraneoptera</taxon>
        <taxon>Hemiptera</taxon>
        <taxon>Heteroptera</taxon>
        <taxon>Panheteroptera</taxon>
        <taxon>Pentatomomorpha</taxon>
        <taxon>Pentatomoidea</taxon>
        <taxon>Pentatomidae</taxon>
        <taxon>Pentatominae</taxon>
        <taxon>Nezara</taxon>
    </lineage>
</organism>
<keyword evidence="1" id="KW-0808">Transferase</keyword>
<evidence type="ECO:0000313" key="5">
    <source>
        <dbReference type="EMBL" id="CAH1402148.1"/>
    </source>
</evidence>
<dbReference type="Proteomes" id="UP001152798">
    <property type="component" value="Chromosome 5"/>
</dbReference>
<dbReference type="GO" id="GO:0030488">
    <property type="term" value="P:tRNA methylation"/>
    <property type="evidence" value="ECO:0007669"/>
    <property type="project" value="TreeGrafter"/>
</dbReference>
<keyword evidence="2" id="KW-0949">S-adenosyl-L-methionine</keyword>
<dbReference type="Gene3D" id="3.30.300.110">
    <property type="entry name" value="Met-10+ protein-like domains"/>
    <property type="match status" value="1"/>
</dbReference>
<dbReference type="InterPro" id="IPR029063">
    <property type="entry name" value="SAM-dependent_MTases_sf"/>
</dbReference>
<dbReference type="PANTHER" id="PTHR23245:SF31">
    <property type="entry name" value="TRNA WYBUTOSINE-SYNTHESIZING PROTEIN 3 HOMOLOG"/>
    <property type="match status" value="1"/>
</dbReference>
<keyword evidence="6" id="KW-1185">Reference proteome</keyword>
<name>A0A9P0HGL1_NEZVI</name>
<gene>
    <name evidence="5" type="ORF">NEZAVI_LOCUS11031</name>
</gene>
<dbReference type="Pfam" id="PF25133">
    <property type="entry name" value="TYW2_N_2"/>
    <property type="match status" value="1"/>
</dbReference>
<feature type="domain" description="TRM5/TYW2-like methyltransferase" evidence="3">
    <location>
        <begin position="109"/>
        <end position="182"/>
    </location>
</feature>
<reference evidence="5" key="1">
    <citation type="submission" date="2022-01" db="EMBL/GenBank/DDBJ databases">
        <authorList>
            <person name="King R."/>
        </authorList>
    </citation>
    <scope>NUCLEOTIDE SEQUENCE</scope>
</reference>
<evidence type="ECO:0000256" key="2">
    <source>
        <dbReference type="ARBA" id="ARBA00022691"/>
    </source>
</evidence>
<evidence type="ECO:0008006" key="7">
    <source>
        <dbReference type="Google" id="ProtNLM"/>
    </source>
</evidence>
<dbReference type="Pfam" id="PF02475">
    <property type="entry name" value="TRM5-TYW2_MTfase"/>
    <property type="match status" value="1"/>
</dbReference>
<sequence>MTKPNSVKSKLHDEITTYMKNNTKWFEYLINELPSSWENYNGFIVFSFPSFMSHIWLEAGPGIWQVICKSLKAHSIAIKGRIQNDSFRTPQACLVYGSSPVITYIDNKIRRNLRLNKVEDKCKIYEGDNRKISPKFVANRVNIGLIPSSEKFWKTACEALLPSGGILYVHQNITSRISTNHGNCDFCKMLKERIKCDLGGKIEVPKIKLSKNTDFEIEFGTDSCITWKHSEWFVFSIHLSHILIGILENIHNYKWLVSVDDVVKVKSYAPHIDHLVYTVSCKPQN</sequence>
<dbReference type="SUPFAM" id="SSF53335">
    <property type="entry name" value="S-adenosyl-L-methionine-dependent methyltransferases"/>
    <property type="match status" value="1"/>
</dbReference>
<dbReference type="GO" id="GO:0005737">
    <property type="term" value="C:cytoplasm"/>
    <property type="evidence" value="ECO:0007669"/>
    <property type="project" value="TreeGrafter"/>
</dbReference>
<dbReference type="GO" id="GO:0008175">
    <property type="term" value="F:tRNA methyltransferase activity"/>
    <property type="evidence" value="ECO:0007669"/>
    <property type="project" value="TreeGrafter"/>
</dbReference>
<dbReference type="PANTHER" id="PTHR23245">
    <property type="entry name" value="TRNA METHYLTRANSFERASE"/>
    <property type="match status" value="1"/>
</dbReference>
<dbReference type="AlphaFoldDB" id="A0A9P0HGL1"/>
<dbReference type="InterPro" id="IPR056743">
    <property type="entry name" value="TRM5-TYW2-like_MTfase"/>
</dbReference>
<evidence type="ECO:0000259" key="4">
    <source>
        <dbReference type="Pfam" id="PF25133"/>
    </source>
</evidence>
<accession>A0A9P0HGL1</accession>
<dbReference type="GO" id="GO:0031591">
    <property type="term" value="P:wybutosine biosynthetic process"/>
    <property type="evidence" value="ECO:0007669"/>
    <property type="project" value="TreeGrafter"/>
</dbReference>
<feature type="domain" description="TRM5/TYW2-like N-terminal" evidence="4">
    <location>
        <begin position="24"/>
        <end position="98"/>
    </location>
</feature>
<dbReference type="EMBL" id="OV725081">
    <property type="protein sequence ID" value="CAH1402148.1"/>
    <property type="molecule type" value="Genomic_DNA"/>
</dbReference>
<evidence type="ECO:0000256" key="1">
    <source>
        <dbReference type="ARBA" id="ARBA00022679"/>
    </source>
</evidence>
<dbReference type="InterPro" id="IPR056744">
    <property type="entry name" value="TRM5/TYW2-like_N"/>
</dbReference>